<dbReference type="InterPro" id="IPR011010">
    <property type="entry name" value="DNA_brk_join_enz"/>
</dbReference>
<keyword evidence="7" id="KW-1185">Reference proteome</keyword>
<feature type="region of interest" description="Disordered" evidence="4">
    <location>
        <begin position="309"/>
        <end position="347"/>
    </location>
</feature>
<feature type="compositionally biased region" description="Basic and acidic residues" evidence="4">
    <location>
        <begin position="818"/>
        <end position="829"/>
    </location>
</feature>
<dbReference type="FunFam" id="1.10.555.10:FF:000027">
    <property type="entry name" value="RalA-binding protein 1"/>
    <property type="match status" value="1"/>
</dbReference>
<gene>
    <name evidence="6" type="ORF">MEDL_24295</name>
</gene>
<feature type="compositionally biased region" description="Polar residues" evidence="4">
    <location>
        <begin position="310"/>
        <end position="327"/>
    </location>
</feature>
<dbReference type="InterPro" id="IPR049041">
    <property type="entry name" value="RalBP1-like_Ral-bd"/>
</dbReference>
<feature type="compositionally biased region" description="Acidic residues" evidence="4">
    <location>
        <begin position="1250"/>
        <end position="1261"/>
    </location>
</feature>
<protein>
    <submittedName>
        <fullName evidence="6">RALBP1</fullName>
    </submittedName>
</protein>
<evidence type="ECO:0000256" key="4">
    <source>
        <dbReference type="SAM" id="MobiDB-lite"/>
    </source>
</evidence>
<dbReference type="InterPro" id="IPR000198">
    <property type="entry name" value="RhoGAP_dom"/>
</dbReference>
<feature type="compositionally biased region" description="Basic and acidic residues" evidence="4">
    <location>
        <begin position="1095"/>
        <end position="1126"/>
    </location>
</feature>
<feature type="region of interest" description="Disordered" evidence="4">
    <location>
        <begin position="777"/>
        <end position="829"/>
    </location>
</feature>
<feature type="region of interest" description="Disordered" evidence="4">
    <location>
        <begin position="66"/>
        <end position="114"/>
    </location>
</feature>
<feature type="compositionally biased region" description="Basic and acidic residues" evidence="4">
    <location>
        <begin position="1390"/>
        <end position="1401"/>
    </location>
</feature>
<evidence type="ECO:0000259" key="5">
    <source>
        <dbReference type="PROSITE" id="PS50238"/>
    </source>
</evidence>
<dbReference type="EMBL" id="CAJPWZ010001226">
    <property type="protein sequence ID" value="CAG2210205.1"/>
    <property type="molecule type" value="Genomic_DNA"/>
</dbReference>
<dbReference type="GO" id="GO:0006310">
    <property type="term" value="P:DNA recombination"/>
    <property type="evidence" value="ECO:0007669"/>
    <property type="project" value="UniProtKB-KW"/>
</dbReference>
<feature type="compositionally biased region" description="Polar residues" evidence="4">
    <location>
        <begin position="1495"/>
        <end position="1509"/>
    </location>
</feature>
<feature type="region of interest" description="Disordered" evidence="4">
    <location>
        <begin position="1087"/>
        <end position="1359"/>
    </location>
</feature>
<dbReference type="PANTHER" id="PTHR12783:SF5">
    <property type="entry name" value="RALA-BINDING PROTEIN 1"/>
    <property type="match status" value="1"/>
</dbReference>
<feature type="compositionally biased region" description="Basic and acidic residues" evidence="4">
    <location>
        <begin position="1220"/>
        <end position="1243"/>
    </location>
</feature>
<dbReference type="Pfam" id="PF20924">
    <property type="entry name" value="RLIP76_Ral-bd"/>
    <property type="match status" value="1"/>
</dbReference>
<dbReference type="Gene3D" id="1.20.58.90">
    <property type="match status" value="1"/>
</dbReference>
<dbReference type="GO" id="GO:0003677">
    <property type="term" value="F:DNA binding"/>
    <property type="evidence" value="ECO:0007669"/>
    <property type="project" value="UniProtKB-KW"/>
</dbReference>
<dbReference type="GO" id="GO:0031267">
    <property type="term" value="F:small GTPase binding"/>
    <property type="evidence" value="ECO:0007669"/>
    <property type="project" value="InterPro"/>
</dbReference>
<feature type="region of interest" description="Disordered" evidence="4">
    <location>
        <begin position="1380"/>
        <end position="1410"/>
    </location>
</feature>
<dbReference type="PROSITE" id="PS50238">
    <property type="entry name" value="RHOGAP"/>
    <property type="match status" value="1"/>
</dbReference>
<feature type="compositionally biased region" description="Polar residues" evidence="4">
    <location>
        <begin position="69"/>
        <end position="85"/>
    </location>
</feature>
<dbReference type="GO" id="GO:0007264">
    <property type="term" value="P:small GTPase-mediated signal transduction"/>
    <property type="evidence" value="ECO:0007669"/>
    <property type="project" value="InterPro"/>
</dbReference>
<evidence type="ECO:0000313" key="6">
    <source>
        <dbReference type="EMBL" id="CAG2210205.1"/>
    </source>
</evidence>
<feature type="region of interest" description="Disordered" evidence="4">
    <location>
        <begin position="402"/>
        <end position="421"/>
    </location>
</feature>
<organism evidence="6 7">
    <name type="scientific">Mytilus edulis</name>
    <name type="common">Blue mussel</name>
    <dbReference type="NCBI Taxonomy" id="6550"/>
    <lineage>
        <taxon>Eukaryota</taxon>
        <taxon>Metazoa</taxon>
        <taxon>Spiralia</taxon>
        <taxon>Lophotrochozoa</taxon>
        <taxon>Mollusca</taxon>
        <taxon>Bivalvia</taxon>
        <taxon>Autobranchia</taxon>
        <taxon>Pteriomorphia</taxon>
        <taxon>Mytilida</taxon>
        <taxon>Mytiloidea</taxon>
        <taxon>Mytilidae</taxon>
        <taxon>Mytilinae</taxon>
        <taxon>Mytilus</taxon>
    </lineage>
</organism>
<feature type="compositionally biased region" description="Low complexity" evidence="4">
    <location>
        <begin position="1630"/>
        <end position="1643"/>
    </location>
</feature>
<dbReference type="GO" id="GO:0005096">
    <property type="term" value="F:GTPase activator activity"/>
    <property type="evidence" value="ECO:0007669"/>
    <property type="project" value="UniProtKB-KW"/>
</dbReference>
<keyword evidence="3" id="KW-0233">DNA recombination</keyword>
<dbReference type="InterPro" id="IPR013762">
    <property type="entry name" value="Integrase-like_cat_sf"/>
</dbReference>
<sequence length="1918" mass="213461">MDKIPASATQEVSDSQIHTSNSNLLSPWRSATHSDDFWDRSLEFPGVSGVGMEQDSEPVPVRTLPFTPGASQLRLSRPSRVSHTVTRPAEIPTSPVSCTTSRQETLPAGIRSDPFSRTRWPMNFAYPPMPMGMPNLPPYPQPFDPYSAQSVWSGQGFGGRPSSESSSFKDEMRSLTTSIHKIQATVNAKILHRPPRQLLEDDSVSLAPRSQEGNFLDDQGGISDVDSVVSTRSSVCQCSDSVFICPSSSIASAGGFLDFDHGRHSNRTSTYSFNPVVSVGVLAPNFSVVGGTCSNSSSVVTSSSIVASGKTSSEGSFVGSSRPQPNSVHRCKSDGLGSLSEGQDSIRPLVRNPPAEAIDLAQDSEGSLQDHSYCSGLATTVLVPRTTTSVLCEASSSSSKRGSTVSIQRKKTASGSRESPSARLVTVRNSLRKGGFSEGATKRISGSVRQSTGAVYDSKWSIFCTWCLSKQIDPITVTVQQLADFFLHLFEEKGYSPSTIKGYRSAIARTISLSGGSDFGDNEFLSLLIKNFCLNRPRQRRLVPSWDLGLVLKVLQFPPFEPLHSASLKFLSYKCCFLIALATGRRRSEIHALSISESCLRFAADKSSVTLLTDPSFLAKNQLPDKGSGLITIPALPPTADNQVLCPVRALLVYLASSAKLRSAGSSRLFIPIKKGISDISAKTISTWICNTVILAYKSASSEVLVKHQVKAHEVRALASSWNIFNSSSMSEIMSAGFWRSDSAFYNHYLRSMPLHCDNLYSLGPLVAAQHVVFPPPSDGDSAPLNSDEKKEVKKEEKEKKKEGKEHKKHKKDKKKNKPEEQVTDTSKEPEKAIFGVQLTLAVERNRCYDGVELPAMFRECIDYIEEHGLSCEGIYRISGVKSKIQLLKDCYNKGLPVFLEEHEPNIVASLLKQFLRELPEPVLTAWLMPKFEEASVLKSEKSKVERFHKLIHDLPKPNRMLLSWMIVHMTHVIERQKENKMSLQNVSIVLSPTMQISHRVLNVLFSHAKQLFKHTELKKYKPPIKPAHSKWSLELPDSPAQLEEELLKQESLLNSLHEQLRNGISDQDKEEQLWEVQRVVTQLKRKIKMASKGSDMKEKRKSDDVKKSKTSQDEELKLELKEIPHKKQAPQPPSETANDQQQDKAEEQNEASLKNDEKMEESTKSKGDAAPTQVTVAVIEQNKNEENVESAKLEESHVEDENIKDEQEVEEKTEEITVSEEKYEEKPPEMTIIEEKFEEKPSEMTVIEEKDEDIQDEDMSENQTGDKKTEVEKVDIVSEIGEKTEEAEQLPGNDEEKQKSAQSSDDEFEQQVEDILEQQKDIQARESSEDSDAGTIEEDVDVREISQEPSTESTGKIYRLESSVETVIQELEEDVDVREISQEQLTESTGKKDIQAREFSGDSDAGTIEEDVDVREISQEPSTESTGGCRFKGDKSGTINRIYRLDIQTRAFSGDSDAGTIEEDVDTREFSEDSDTGTIEEDVDVREISKEPSTESTGKIYTLESSVETDAGTIEEDVDTREFSEDSDTGTIEEDVDVREISQEPSTESTGKIYRLESSVETTREFSGDSDAGTIEEDVDVREISKEPSTESTGKIYRLESSVETAREFSEDSDTGTIEEDVDVREISQEPSTESTESSVETDAGTIEEDVDVREISKEPSTESTGTIEEDVDVREISQEPSTESTGKIYRLESSVTAGTIEEDVDVREISQEPSTESTGKICRLESSVETAREFSGDSDAGTIEEDVDVREISKEPSTESTVDADVTDSTEAVQELKEEVQDEVESHLPQQSLTEQVTTAEQDVAEFINVQESDSVFLEDDEELIELQEEEHRVKLEEEELIAIEGELRTKIETEKNEIDRLQQEITELQYLRQDSDLEEYSSTSDSSSDEDEDEEDLQEILNDLLEDNESLEASI</sequence>
<dbReference type="SMART" id="SM00324">
    <property type="entry name" value="RhoGAP"/>
    <property type="match status" value="1"/>
</dbReference>
<name>A0A8S3RU12_MYTED</name>
<feature type="compositionally biased region" description="Basic and acidic residues" evidence="4">
    <location>
        <begin position="1183"/>
        <end position="1207"/>
    </location>
</feature>
<feature type="compositionally biased region" description="Basic and acidic residues" evidence="4">
    <location>
        <begin position="787"/>
        <end position="806"/>
    </location>
</feature>
<feature type="compositionally biased region" description="Basic and acidic residues" evidence="4">
    <location>
        <begin position="1142"/>
        <end position="1168"/>
    </location>
</feature>
<evidence type="ECO:0000256" key="3">
    <source>
        <dbReference type="ARBA" id="ARBA00023172"/>
    </source>
</evidence>
<dbReference type="SUPFAM" id="SSF56349">
    <property type="entry name" value="DNA breaking-rejoining enzymes"/>
    <property type="match status" value="1"/>
</dbReference>
<dbReference type="InterPro" id="IPR008936">
    <property type="entry name" value="Rho_GTPase_activation_prot"/>
</dbReference>
<dbReference type="SUPFAM" id="SSF47823">
    <property type="entry name" value="lambda integrase-like, N-terminal domain"/>
    <property type="match status" value="1"/>
</dbReference>
<comment type="caution">
    <text evidence="6">The sequence shown here is derived from an EMBL/GenBank/DDBJ whole genome shotgun (WGS) entry which is preliminary data.</text>
</comment>
<dbReference type="InterPro" id="IPR039767">
    <property type="entry name" value="RALBP1"/>
</dbReference>
<feature type="compositionally biased region" description="Acidic residues" evidence="4">
    <location>
        <begin position="1330"/>
        <end position="1342"/>
    </location>
</feature>
<dbReference type="InterPro" id="IPR010998">
    <property type="entry name" value="Integrase_recombinase_N"/>
</dbReference>
<feature type="compositionally biased region" description="Polar residues" evidence="4">
    <location>
        <begin position="94"/>
        <end position="104"/>
    </location>
</feature>
<reference evidence="6" key="1">
    <citation type="submission" date="2021-03" db="EMBL/GenBank/DDBJ databases">
        <authorList>
            <person name="Bekaert M."/>
        </authorList>
    </citation>
    <scope>NUCLEOTIDE SEQUENCE</scope>
</reference>
<feature type="domain" description="Rho-GAP" evidence="5">
    <location>
        <begin position="837"/>
        <end position="1025"/>
    </location>
</feature>
<dbReference type="GO" id="GO:0015074">
    <property type="term" value="P:DNA integration"/>
    <property type="evidence" value="ECO:0007669"/>
    <property type="project" value="InterPro"/>
</dbReference>
<feature type="compositionally biased region" description="Acidic residues" evidence="4">
    <location>
        <begin position="1305"/>
        <end position="1317"/>
    </location>
</feature>
<dbReference type="Gene3D" id="1.10.555.10">
    <property type="entry name" value="Rho GTPase activation protein"/>
    <property type="match status" value="1"/>
</dbReference>
<dbReference type="Proteomes" id="UP000683360">
    <property type="component" value="Unassembled WGS sequence"/>
</dbReference>
<feature type="compositionally biased region" description="Acidic residues" evidence="4">
    <location>
        <begin position="1612"/>
        <end position="1624"/>
    </location>
</feature>
<feature type="compositionally biased region" description="Acidic residues" evidence="4">
    <location>
        <begin position="1461"/>
        <end position="1485"/>
    </location>
</feature>
<dbReference type="Gene3D" id="1.10.150.130">
    <property type="match status" value="1"/>
</dbReference>
<dbReference type="SUPFAM" id="SSF48350">
    <property type="entry name" value="GTPase activation domain, GAP"/>
    <property type="match status" value="1"/>
</dbReference>
<evidence type="ECO:0000313" key="7">
    <source>
        <dbReference type="Proteomes" id="UP000683360"/>
    </source>
</evidence>
<dbReference type="OrthoDB" id="10033734at2759"/>
<dbReference type="Gene3D" id="1.10.443.10">
    <property type="entry name" value="Intergrase catalytic core"/>
    <property type="match status" value="1"/>
</dbReference>
<feature type="compositionally biased region" description="Basic residues" evidence="4">
    <location>
        <begin position="807"/>
        <end position="817"/>
    </location>
</feature>
<feature type="compositionally biased region" description="Basic and acidic residues" evidence="4">
    <location>
        <begin position="1318"/>
        <end position="1329"/>
    </location>
</feature>
<keyword evidence="1" id="KW-0343">GTPase activation</keyword>
<feature type="compositionally biased region" description="Polar residues" evidence="4">
    <location>
        <begin position="7"/>
        <end position="28"/>
    </location>
</feature>
<feature type="compositionally biased region" description="Basic and acidic residues" evidence="4">
    <location>
        <begin position="1265"/>
        <end position="1287"/>
    </location>
</feature>
<keyword evidence="2" id="KW-0238">DNA-binding</keyword>
<evidence type="ECO:0000256" key="2">
    <source>
        <dbReference type="ARBA" id="ARBA00023125"/>
    </source>
</evidence>
<feature type="region of interest" description="Disordered" evidence="4">
    <location>
        <begin position="1873"/>
        <end position="1918"/>
    </location>
</feature>
<feature type="compositionally biased region" description="Acidic residues" evidence="4">
    <location>
        <begin position="1514"/>
        <end position="1538"/>
    </location>
</feature>
<evidence type="ECO:0000256" key="1">
    <source>
        <dbReference type="ARBA" id="ARBA00022468"/>
    </source>
</evidence>
<accession>A0A8S3RU12</accession>
<dbReference type="Pfam" id="PF00620">
    <property type="entry name" value="RhoGAP"/>
    <property type="match status" value="1"/>
</dbReference>
<feature type="region of interest" description="Disordered" evidence="4">
    <location>
        <begin position="1455"/>
        <end position="1689"/>
    </location>
</feature>
<feature type="region of interest" description="Disordered" evidence="4">
    <location>
        <begin position="1"/>
        <end position="28"/>
    </location>
</feature>
<feature type="compositionally biased region" description="Acidic residues" evidence="4">
    <location>
        <begin position="1890"/>
        <end position="1918"/>
    </location>
</feature>
<dbReference type="PANTHER" id="PTHR12783">
    <property type="entry name" value="RALA BINDING PROTEIN 1 RALBP1"/>
    <property type="match status" value="1"/>
</dbReference>
<proteinExistence type="predicted"/>